<dbReference type="SUPFAM" id="SSF47384">
    <property type="entry name" value="Homodimeric domain of signal transducing histidine kinase"/>
    <property type="match status" value="1"/>
</dbReference>
<comment type="caution">
    <text evidence="7">The sequence shown here is derived from an EMBL/GenBank/DDBJ whole genome shotgun (WGS) entry which is preliminary data.</text>
</comment>
<name>A0ABR6GLB3_9BURK</name>
<dbReference type="EC" id="2.7.13.3" evidence="2"/>
<keyword evidence="5" id="KW-0812">Transmembrane</keyword>
<dbReference type="InterPro" id="IPR036890">
    <property type="entry name" value="HATPase_C_sf"/>
</dbReference>
<feature type="transmembrane region" description="Helical" evidence="5">
    <location>
        <begin position="146"/>
        <end position="165"/>
    </location>
</feature>
<evidence type="ECO:0000256" key="2">
    <source>
        <dbReference type="ARBA" id="ARBA00012438"/>
    </source>
</evidence>
<dbReference type="GO" id="GO:0016301">
    <property type="term" value="F:kinase activity"/>
    <property type="evidence" value="ECO:0007669"/>
    <property type="project" value="UniProtKB-KW"/>
</dbReference>
<evidence type="ECO:0000256" key="3">
    <source>
        <dbReference type="ARBA" id="ARBA00022553"/>
    </source>
</evidence>
<proteinExistence type="predicted"/>
<evidence type="ECO:0000256" key="4">
    <source>
        <dbReference type="SAM" id="MobiDB-lite"/>
    </source>
</evidence>
<dbReference type="InterPro" id="IPR004358">
    <property type="entry name" value="Sig_transdc_His_kin-like_C"/>
</dbReference>
<keyword evidence="7" id="KW-0808">Transferase</keyword>
<keyword evidence="5" id="KW-0472">Membrane</keyword>
<dbReference type="SMART" id="SM00387">
    <property type="entry name" value="HATPase_c"/>
    <property type="match status" value="1"/>
</dbReference>
<feature type="domain" description="Histidine kinase" evidence="6">
    <location>
        <begin position="496"/>
        <end position="699"/>
    </location>
</feature>
<dbReference type="EMBL" id="JACHXO010000001">
    <property type="protein sequence ID" value="MBB3192900.1"/>
    <property type="molecule type" value="Genomic_DNA"/>
</dbReference>
<keyword evidence="3" id="KW-0597">Phosphoprotein</keyword>
<reference evidence="7 8" key="1">
    <citation type="submission" date="2020-08" db="EMBL/GenBank/DDBJ databases">
        <title>Genomic Encyclopedia of Type Strains, Phase III (KMG-III): the genomes of soil and plant-associated and newly described type strains.</title>
        <authorList>
            <person name="Whitman W."/>
        </authorList>
    </citation>
    <scope>NUCLEOTIDE SEQUENCE [LARGE SCALE GENOMIC DNA]</scope>
    <source>
        <strain evidence="7 8">CECT 7247</strain>
    </source>
</reference>
<dbReference type="PANTHER" id="PTHR43547:SF2">
    <property type="entry name" value="HYBRID SIGNAL TRANSDUCTION HISTIDINE KINASE C"/>
    <property type="match status" value="1"/>
</dbReference>
<dbReference type="InterPro" id="IPR003661">
    <property type="entry name" value="HisK_dim/P_dom"/>
</dbReference>
<comment type="catalytic activity">
    <reaction evidence="1">
        <text>ATP + protein L-histidine = ADP + protein N-phospho-L-histidine.</text>
        <dbReference type="EC" id="2.7.13.3"/>
    </reaction>
</comment>
<dbReference type="CDD" id="cd00082">
    <property type="entry name" value="HisKA"/>
    <property type="match status" value="1"/>
</dbReference>
<dbReference type="InterPro" id="IPR029016">
    <property type="entry name" value="GAF-like_dom_sf"/>
</dbReference>
<keyword evidence="7" id="KW-0418">Kinase</keyword>
<dbReference type="RefSeq" id="WP_088449438.1">
    <property type="nucleotide sequence ID" value="NZ_JACHXO010000001.1"/>
</dbReference>
<organism evidence="7 8">
    <name type="scientific">Roseateles terrae</name>
    <dbReference type="NCBI Taxonomy" id="431060"/>
    <lineage>
        <taxon>Bacteria</taxon>
        <taxon>Pseudomonadati</taxon>
        <taxon>Pseudomonadota</taxon>
        <taxon>Betaproteobacteria</taxon>
        <taxon>Burkholderiales</taxon>
        <taxon>Sphaerotilaceae</taxon>
        <taxon>Roseateles</taxon>
    </lineage>
</organism>
<feature type="region of interest" description="Disordered" evidence="4">
    <location>
        <begin position="709"/>
        <end position="728"/>
    </location>
</feature>
<dbReference type="SMART" id="SM00388">
    <property type="entry name" value="HisKA"/>
    <property type="match status" value="1"/>
</dbReference>
<dbReference type="NCBIfam" id="TIGR02916">
    <property type="entry name" value="PEP_his_kin"/>
    <property type="match status" value="1"/>
</dbReference>
<sequence length="728" mass="80923">MLSDLSSPSLLAAASGLLCLLAHLALAVVVWPQFQRHPRRALRLQAALLLTAVWAGLDTAEALGWVGERSWIVQLALPVADALRYGAWFAFILALVELPLQPDGRRTSGVPQSLQALAWSAVAAAIVLPAWRLWGDTPVMLMQRPLALAWLGLGVLGLVLLEQMLRNIDRDARWNAKPVCLGLGAVFVFDVFVFSQASLFQQFDGDALSVRALVHSMAVPLIWLASRRHRKWLDKLHVSRAAAFQSLTLLIVGVYLLVVSGLGYYVRYTGGEWGRALQQVLLAVGVLALLLIALSGAMRAKLRVYISKNFFSYRYDYRQEWLRFTGMLSASASPAQLGESVIHGMANLVEGPSGALWLRRTPTADDFVQTARWNLQEHRDSLVPDEALLRWLQGRAWIIDIQEWRDHPDAYERVALPPALADDERHWLIVPLIQAGGLIGWVVLGQPRTRLELNWEVRDLLRTAAQQAASYLAQMQATEALLEARKFEAFNRMSAFVVHDLKNIITQLSLMMKNAKRLRDNPEFQQDMLDTVENSLEKMRQLMLQLREGDKPHHGSIGGVALAPIARRLAAAAVSKGRALELELRDEVSARGHEERIERVLGHVVQNALDATPIEGRVLLRLQRMGSHAQVEVEDTGCGMTQEFIDQRLFKPFQTTKTAGMGIGAYESFQYLQELGGKINVVSAPGRGTQVCILLPLFFADVEADVKAGEGRRHGEPDTGRDATVKAR</sequence>
<evidence type="ECO:0000313" key="8">
    <source>
        <dbReference type="Proteomes" id="UP000574369"/>
    </source>
</evidence>
<feature type="transmembrane region" description="Helical" evidence="5">
    <location>
        <begin position="12"/>
        <end position="34"/>
    </location>
</feature>
<dbReference type="Gene3D" id="1.10.287.130">
    <property type="match status" value="1"/>
</dbReference>
<keyword evidence="5" id="KW-1133">Transmembrane helix</keyword>
<dbReference type="Gene3D" id="3.30.450.40">
    <property type="match status" value="1"/>
</dbReference>
<feature type="transmembrane region" description="Helical" evidence="5">
    <location>
        <begin position="247"/>
        <end position="266"/>
    </location>
</feature>
<dbReference type="InterPro" id="IPR014265">
    <property type="entry name" value="XrtA/PrsK"/>
</dbReference>
<feature type="transmembrane region" description="Helical" evidence="5">
    <location>
        <begin position="116"/>
        <end position="134"/>
    </location>
</feature>
<dbReference type="InterPro" id="IPR003594">
    <property type="entry name" value="HATPase_dom"/>
</dbReference>
<dbReference type="Proteomes" id="UP000574369">
    <property type="component" value="Unassembled WGS sequence"/>
</dbReference>
<dbReference type="InterPro" id="IPR036097">
    <property type="entry name" value="HisK_dim/P_sf"/>
</dbReference>
<dbReference type="PRINTS" id="PR00344">
    <property type="entry name" value="BCTRLSENSOR"/>
</dbReference>
<dbReference type="SUPFAM" id="SSF55781">
    <property type="entry name" value="GAF domain-like"/>
    <property type="match status" value="1"/>
</dbReference>
<feature type="transmembrane region" description="Helical" evidence="5">
    <location>
        <begin position="46"/>
        <end position="65"/>
    </location>
</feature>
<feature type="transmembrane region" description="Helical" evidence="5">
    <location>
        <begin position="278"/>
        <end position="298"/>
    </location>
</feature>
<evidence type="ECO:0000256" key="5">
    <source>
        <dbReference type="SAM" id="Phobius"/>
    </source>
</evidence>
<dbReference type="PROSITE" id="PS50109">
    <property type="entry name" value="HIS_KIN"/>
    <property type="match status" value="1"/>
</dbReference>
<evidence type="ECO:0000256" key="1">
    <source>
        <dbReference type="ARBA" id="ARBA00000085"/>
    </source>
</evidence>
<feature type="transmembrane region" description="Helical" evidence="5">
    <location>
        <begin position="71"/>
        <end position="96"/>
    </location>
</feature>
<dbReference type="SUPFAM" id="SSF55874">
    <property type="entry name" value="ATPase domain of HSP90 chaperone/DNA topoisomerase II/histidine kinase"/>
    <property type="match status" value="1"/>
</dbReference>
<keyword evidence="8" id="KW-1185">Reference proteome</keyword>
<dbReference type="Pfam" id="PF02518">
    <property type="entry name" value="HATPase_c"/>
    <property type="match status" value="1"/>
</dbReference>
<protein>
    <recommendedName>
        <fullName evidence="2">histidine kinase</fullName>
        <ecNumber evidence="2">2.7.13.3</ecNumber>
    </recommendedName>
</protein>
<evidence type="ECO:0000259" key="6">
    <source>
        <dbReference type="PROSITE" id="PS50109"/>
    </source>
</evidence>
<accession>A0ABR6GLB3</accession>
<dbReference type="InterPro" id="IPR005467">
    <property type="entry name" value="His_kinase_dom"/>
</dbReference>
<feature type="transmembrane region" description="Helical" evidence="5">
    <location>
        <begin position="177"/>
        <end position="195"/>
    </location>
</feature>
<gene>
    <name evidence="7" type="ORF">FHS28_000265</name>
</gene>
<dbReference type="PANTHER" id="PTHR43547">
    <property type="entry name" value="TWO-COMPONENT HISTIDINE KINASE"/>
    <property type="match status" value="1"/>
</dbReference>
<dbReference type="Gene3D" id="3.30.565.10">
    <property type="entry name" value="Histidine kinase-like ATPase, C-terminal domain"/>
    <property type="match status" value="1"/>
</dbReference>
<evidence type="ECO:0000313" key="7">
    <source>
        <dbReference type="EMBL" id="MBB3192900.1"/>
    </source>
</evidence>